<accession>A0A8H5LDR3</accession>
<gene>
    <name evidence="3" type="ORF">FSUBG_11030</name>
</gene>
<keyword evidence="4" id="KW-1185">Reference proteome</keyword>
<feature type="compositionally biased region" description="Basic and acidic residues" evidence="1">
    <location>
        <begin position="1"/>
        <end position="17"/>
    </location>
</feature>
<evidence type="ECO:0000259" key="2">
    <source>
        <dbReference type="PROSITE" id="PS00036"/>
    </source>
</evidence>
<evidence type="ECO:0000313" key="3">
    <source>
        <dbReference type="EMBL" id="KAF5589828.1"/>
    </source>
</evidence>
<reference evidence="3 4" key="1">
    <citation type="submission" date="2020-05" db="EMBL/GenBank/DDBJ databases">
        <title>Identification and distribution of gene clusters putatively required for synthesis of sphingolipid metabolism inhibitors in phylogenetically diverse species of the filamentous fungus Fusarium.</title>
        <authorList>
            <person name="Kim H.-S."/>
            <person name="Busman M."/>
            <person name="Brown D.W."/>
            <person name="Divon H."/>
            <person name="Uhlig S."/>
            <person name="Proctor R.H."/>
        </authorList>
    </citation>
    <scope>NUCLEOTIDE SEQUENCE [LARGE SCALE GENOMIC DNA]</scope>
    <source>
        <strain evidence="3 4">NRRL 66333</strain>
    </source>
</reference>
<dbReference type="PANTHER" id="PTHR38116:SF8">
    <property type="entry name" value="BZIP DOMAIN-CONTAINING PROTEIN"/>
    <property type="match status" value="1"/>
</dbReference>
<name>A0A8H5LDR3_GIBSU</name>
<dbReference type="PANTHER" id="PTHR38116">
    <property type="entry name" value="CHROMOSOME 7, WHOLE GENOME SHOTGUN SEQUENCE"/>
    <property type="match status" value="1"/>
</dbReference>
<sequence length="324" mass="37119">MTDTAKDGSANREDAVSRKRTSSNDDDAPSKRRVLTTARREQNRQAQKAYRERQKQERIRLKQEKAQAQATSRQRLRPLLKRENPSPRDSSEQKTSIGEIYPLDEEVTETIDTSVKKLEPNLPDLYMNMLQFAPAAIFTSCLTNAISLGLDPSVIADCSVEHISPFCQPNLSSTLNHAALIQAGSNILSTFNNTSIPVHLRPTMAQILIPHHTSLDLIPIPFLRERAIMLSAAMPHAFNNWELKLDIYERGGLTIWRLNREKGERGRDTYPPWDMKSWEAAPWFLKKWCMLMGREYDKMQNQSIGWQVVRDMISSRDVQRLTTS</sequence>
<dbReference type="AlphaFoldDB" id="A0A8H5LDR3"/>
<dbReference type="Proteomes" id="UP000547976">
    <property type="component" value="Unassembled WGS sequence"/>
</dbReference>
<feature type="domain" description="BZIP" evidence="2">
    <location>
        <begin position="39"/>
        <end position="53"/>
    </location>
</feature>
<dbReference type="GO" id="GO:0003700">
    <property type="term" value="F:DNA-binding transcription factor activity"/>
    <property type="evidence" value="ECO:0007669"/>
    <property type="project" value="InterPro"/>
</dbReference>
<organism evidence="3 4">
    <name type="scientific">Gibberella subglutinans</name>
    <name type="common">Fusarium subglutinans</name>
    <dbReference type="NCBI Taxonomy" id="42677"/>
    <lineage>
        <taxon>Eukaryota</taxon>
        <taxon>Fungi</taxon>
        <taxon>Dikarya</taxon>
        <taxon>Ascomycota</taxon>
        <taxon>Pezizomycotina</taxon>
        <taxon>Sordariomycetes</taxon>
        <taxon>Hypocreomycetidae</taxon>
        <taxon>Hypocreales</taxon>
        <taxon>Nectriaceae</taxon>
        <taxon>Fusarium</taxon>
        <taxon>Fusarium fujikuroi species complex</taxon>
    </lineage>
</organism>
<evidence type="ECO:0000313" key="4">
    <source>
        <dbReference type="Proteomes" id="UP000547976"/>
    </source>
</evidence>
<dbReference type="PROSITE" id="PS00036">
    <property type="entry name" value="BZIP_BASIC"/>
    <property type="match status" value="1"/>
</dbReference>
<protein>
    <recommendedName>
        <fullName evidence="2">BZIP domain-containing protein</fullName>
    </recommendedName>
</protein>
<proteinExistence type="predicted"/>
<dbReference type="GeneID" id="59310388"/>
<dbReference type="CDD" id="cd14688">
    <property type="entry name" value="bZIP_YAP"/>
    <property type="match status" value="1"/>
</dbReference>
<feature type="compositionally biased region" description="Basic and acidic residues" evidence="1">
    <location>
        <begin position="38"/>
        <end position="65"/>
    </location>
</feature>
<feature type="region of interest" description="Disordered" evidence="1">
    <location>
        <begin position="1"/>
        <end position="101"/>
    </location>
</feature>
<dbReference type="Pfam" id="PF11905">
    <property type="entry name" value="DUF3425"/>
    <property type="match status" value="1"/>
</dbReference>
<dbReference type="RefSeq" id="XP_036533483.1">
    <property type="nucleotide sequence ID" value="XM_036675670.1"/>
</dbReference>
<dbReference type="InterPro" id="IPR004827">
    <property type="entry name" value="bZIP"/>
</dbReference>
<comment type="caution">
    <text evidence="3">The sequence shown here is derived from an EMBL/GenBank/DDBJ whole genome shotgun (WGS) entry which is preliminary data.</text>
</comment>
<evidence type="ECO:0000256" key="1">
    <source>
        <dbReference type="SAM" id="MobiDB-lite"/>
    </source>
</evidence>
<dbReference type="EMBL" id="JAAOAV010000200">
    <property type="protein sequence ID" value="KAF5589828.1"/>
    <property type="molecule type" value="Genomic_DNA"/>
</dbReference>
<dbReference type="InterPro" id="IPR021833">
    <property type="entry name" value="DUF3425"/>
</dbReference>
<feature type="compositionally biased region" description="Basic and acidic residues" evidence="1">
    <location>
        <begin position="80"/>
        <end position="92"/>
    </location>
</feature>
<dbReference type="OrthoDB" id="5973539at2759"/>